<dbReference type="Ensembl" id="ENSXETT00000110714">
    <property type="protein sequence ID" value="ENSXETP00000110015"/>
    <property type="gene ID" value="ENSXETG00000044916"/>
</dbReference>
<name>A0A803JPV7_XENTR</name>
<dbReference type="GeneTree" id="ENSGT00940000163630"/>
<reference evidence="2" key="1">
    <citation type="journal article" date="2010" name="Science">
        <title>The genome of the Western clawed frog Xenopus tropicalis.</title>
        <authorList>
            <person name="Hellsten U."/>
            <person name="Harland R.M."/>
            <person name="Gilchrist M.J."/>
            <person name="Hendrix D."/>
            <person name="Jurka J."/>
            <person name="Kapitonov V."/>
            <person name="Ovcharenko I."/>
            <person name="Putnam N.H."/>
            <person name="Shu S."/>
            <person name="Taher L."/>
            <person name="Blitz I.L."/>
            <person name="Blumberg B."/>
            <person name="Dichmann D.S."/>
            <person name="Dubchak I."/>
            <person name="Amaya E."/>
            <person name="Detter J.C."/>
            <person name="Fletcher R."/>
            <person name="Gerhard D.S."/>
            <person name="Goodstein D."/>
            <person name="Graves T."/>
            <person name="Grigoriev I.V."/>
            <person name="Grimwood J."/>
            <person name="Kawashima T."/>
            <person name="Lindquist E."/>
            <person name="Lucas S.M."/>
            <person name="Mead P.E."/>
            <person name="Mitros T."/>
            <person name="Ogino H."/>
            <person name="Ohta Y."/>
            <person name="Poliakov A.V."/>
            <person name="Pollet N."/>
            <person name="Robert J."/>
            <person name="Salamov A."/>
            <person name="Sater A.K."/>
            <person name="Schmutz J."/>
            <person name="Terry A."/>
            <person name="Vize P.D."/>
            <person name="Warren W.C."/>
            <person name="Wells D."/>
            <person name="Wills A."/>
            <person name="Wilson R.K."/>
            <person name="Zimmerman L.B."/>
            <person name="Zorn A.M."/>
            <person name="Grainger R."/>
            <person name="Grammer T."/>
            <person name="Khokha M.K."/>
            <person name="Richardson P.M."/>
            <person name="Rokhsar D.S."/>
        </authorList>
    </citation>
    <scope>NUCLEOTIDE SEQUENCE [LARGE SCALE GENOMIC DNA]</scope>
    <source>
        <strain evidence="2">Nigerian</strain>
    </source>
</reference>
<organism evidence="2">
    <name type="scientific">Xenopus tropicalis</name>
    <name type="common">Western clawed frog</name>
    <name type="synonym">Silurana tropicalis</name>
    <dbReference type="NCBI Taxonomy" id="8364"/>
    <lineage>
        <taxon>Eukaryota</taxon>
        <taxon>Metazoa</taxon>
        <taxon>Chordata</taxon>
        <taxon>Craniata</taxon>
        <taxon>Vertebrata</taxon>
        <taxon>Euteleostomi</taxon>
        <taxon>Amphibia</taxon>
        <taxon>Batrachia</taxon>
        <taxon>Anura</taxon>
        <taxon>Pipoidea</taxon>
        <taxon>Pipidae</taxon>
        <taxon>Xenopodinae</taxon>
        <taxon>Xenopus</taxon>
        <taxon>Silurana</taxon>
    </lineage>
</organism>
<proteinExistence type="predicted"/>
<accession>A0A803JPV7</accession>
<dbReference type="InParanoid" id="A0A803JPV7"/>
<dbReference type="AlphaFoldDB" id="A0A803JPV7"/>
<evidence type="ECO:0000313" key="2">
    <source>
        <dbReference type="Ensembl" id="ENSXETP00000110015"/>
    </source>
</evidence>
<dbReference type="SUPFAM" id="SSF56672">
    <property type="entry name" value="DNA/RNA polymerases"/>
    <property type="match status" value="1"/>
</dbReference>
<feature type="domain" description="Reverse transcriptase" evidence="1">
    <location>
        <begin position="211"/>
        <end position="485"/>
    </location>
</feature>
<reference evidence="2" key="2">
    <citation type="submission" date="2021-03" db="UniProtKB">
        <authorList>
            <consortium name="Ensembl"/>
        </authorList>
    </citation>
    <scope>IDENTIFICATION</scope>
</reference>
<dbReference type="InterPro" id="IPR000477">
    <property type="entry name" value="RT_dom"/>
</dbReference>
<sequence length="972" mass="113027">MRGVFIKQSSILKRKRKEKTNSLLKEIKVLEKEIYDKKKTELIPQVEGLRQELREILFQQYDKWHIILKENWYNDRNKAGKVMAQKIKGRRIVQRIFKMKDPHTGVTTHHPTEIVNALAKYYEDLYNLRQHSDTHEPTCEEIDQYLESVNLPSLDHFEQKQINIPFSRHEIEIAIKTLKRDKAPGVDGFINDYYIKFMNILSKPLTDMFNEVATLGTFPRESLSAIITTIPKENKDPTDPSSYRPISLLNTDLKIYAKVIANRLAPLIPQLVHSDQVGFVKGRGTNDATRKVLALLHRIELSWTPSLLVSLDAEKAFDRVNWTYLSRVLGKFGCTGYLYKAIMALYSQPSAMVLSSGFLSSPFNITNGTRQGCPLSPLIFILTLEPLAEKIRNNQLIHGIQVGDAETKLGMYADDILLYLQDPLISLPNLETELNNFSKISYYKLNKNKTVILPCNLDLDTIQSLKKSSPYSWSEKSIKYLGISVTPLISQIYKENYEPWISRLKTKLEALSKLEFSWLGRTAAFKMMVLPQLLYLFRNLPVKVPKKFFTSLQKLLNKFVLMNKSPRFSNRILTLHASNLGFGVPDIELYYRATVLDQSRVIWMEDGTKHWIELEQNQTIFSSYKNLLETKLIWKTYRSIPNMMITNTLKLWKDLIKSSSNNPLAITQPVPLSTLASVIKELSLGNWIDLGLDTVDKLFQNTELKSFEQLSQQYNIPKSEEYKYFKIRKFLQTHTSTPLLLPSQVTKLLLPENIFQKGLSVFYKTLLSDRVEPPRCQLTRWQEYLQLDLDQEEWELAVKSLRNSTHCVSHHENLLKMIWRWYLTPVKIAKFDTKVTPLCWRDCKQAGSLEHIFWECPKIQGLWKEIEVFLRKLPVNLMCIPPSMALLHIKTMDLPPKERLIFNHIFVVTRCKIAENWKSKIIPKIEDILKTVEFNLNAEKTWAIRSGNLQSFLVRSSLWHSIYPDTKLNYLN</sequence>
<dbReference type="InterPro" id="IPR043502">
    <property type="entry name" value="DNA/RNA_pol_sf"/>
</dbReference>
<dbReference type="PROSITE" id="PS50878">
    <property type="entry name" value="RT_POL"/>
    <property type="match status" value="1"/>
</dbReference>
<dbReference type="PANTHER" id="PTHR31635">
    <property type="entry name" value="REVERSE TRANSCRIPTASE DOMAIN-CONTAINING PROTEIN-RELATED"/>
    <property type="match status" value="1"/>
</dbReference>
<dbReference type="CDD" id="cd01650">
    <property type="entry name" value="RT_nLTR_like"/>
    <property type="match status" value="1"/>
</dbReference>
<dbReference type="PANTHER" id="PTHR31635:SF196">
    <property type="entry name" value="REVERSE TRANSCRIPTASE DOMAIN-CONTAINING PROTEIN-RELATED"/>
    <property type="match status" value="1"/>
</dbReference>
<protein>
    <recommendedName>
        <fullName evidence="1">Reverse transcriptase domain-containing protein</fullName>
    </recommendedName>
</protein>
<evidence type="ECO:0000259" key="1">
    <source>
        <dbReference type="PROSITE" id="PS50878"/>
    </source>
</evidence>
<dbReference type="Pfam" id="PF00078">
    <property type="entry name" value="RVT_1"/>
    <property type="match status" value="1"/>
</dbReference>